<dbReference type="EMBL" id="JBHMEC010000001">
    <property type="protein sequence ID" value="MFB9148218.1"/>
    <property type="molecule type" value="Genomic_DNA"/>
</dbReference>
<keyword evidence="3" id="KW-1185">Reference proteome</keyword>
<reference evidence="2 3" key="1">
    <citation type="submission" date="2024-09" db="EMBL/GenBank/DDBJ databases">
        <authorList>
            <person name="Sun Q."/>
            <person name="Mori K."/>
        </authorList>
    </citation>
    <scope>NUCLEOTIDE SEQUENCE [LARGE SCALE GENOMIC DNA]</scope>
    <source>
        <strain evidence="2 3">CECT 9424</strain>
    </source>
</reference>
<proteinExistence type="predicted"/>
<gene>
    <name evidence="2" type="ORF">ACFFU4_00460</name>
</gene>
<dbReference type="PANTHER" id="PTHR33840">
    <property type="match status" value="1"/>
</dbReference>
<feature type="domain" description="T6SS Phospholipase effector Tle1-like catalytic" evidence="1">
    <location>
        <begin position="35"/>
        <end position="283"/>
    </location>
</feature>
<dbReference type="Pfam" id="PF09994">
    <property type="entry name" value="T6SS_Tle1-like_cat"/>
    <property type="match status" value="1"/>
</dbReference>
<protein>
    <submittedName>
        <fullName evidence="2">DUF2235 domain-containing protein</fullName>
    </submittedName>
</protein>
<accession>A0ABV5HV13</accession>
<name>A0ABV5HV13_9RHOB</name>
<dbReference type="InterPro" id="IPR029058">
    <property type="entry name" value="AB_hydrolase_fold"/>
</dbReference>
<sequence length="362" mass="40964">MVWRDWTRAIYDWLRPGPTEEHTAAGPRRGPVDHVLILDGTMSTLATGCETNAGLTYKLLREVAGPDLSLFYEAGIQWRDWRATGDIILGRGINRQIRRAYGYLSSRHRPGDRIFLIGYSRGAYAVRSLAGVIDMIGLLRSEMATERNVRAAWRHYECAPGNDAARDFSRVHCHADTHVEMIGVWDTVKALGLRVPLLRYFRADRHGFHSHHLGHTTRHGYHALALDETRRAYTPVLWECPPGFDGHVEQVWFRGCHSDVGGQLCGFHAARPLSNIPLVWMLERMEGCGLALPEGWRARFPQDVDAPSLGTWAGWSKVLLLRAPRTVGRDMSERIHESVRGRLRTGWRGPRLTGLLKEQDGV</sequence>
<evidence type="ECO:0000313" key="2">
    <source>
        <dbReference type="EMBL" id="MFB9148218.1"/>
    </source>
</evidence>
<dbReference type="RefSeq" id="WP_377065925.1">
    <property type="nucleotide sequence ID" value="NZ_JBHMEC010000001.1"/>
</dbReference>
<dbReference type="InterPro" id="IPR018712">
    <property type="entry name" value="Tle1-like_cat"/>
</dbReference>
<comment type="caution">
    <text evidence="2">The sequence shown here is derived from an EMBL/GenBank/DDBJ whole genome shotgun (WGS) entry which is preliminary data.</text>
</comment>
<dbReference type="Proteomes" id="UP001589670">
    <property type="component" value="Unassembled WGS sequence"/>
</dbReference>
<organism evidence="2 3">
    <name type="scientific">Roseovarius ramblicola</name>
    <dbReference type="NCBI Taxonomy" id="2022336"/>
    <lineage>
        <taxon>Bacteria</taxon>
        <taxon>Pseudomonadati</taxon>
        <taxon>Pseudomonadota</taxon>
        <taxon>Alphaproteobacteria</taxon>
        <taxon>Rhodobacterales</taxon>
        <taxon>Roseobacteraceae</taxon>
        <taxon>Roseovarius</taxon>
    </lineage>
</organism>
<evidence type="ECO:0000313" key="3">
    <source>
        <dbReference type="Proteomes" id="UP001589670"/>
    </source>
</evidence>
<dbReference type="PANTHER" id="PTHR33840:SF1">
    <property type="entry name" value="TLE1 PHOSPHOLIPASE DOMAIN-CONTAINING PROTEIN"/>
    <property type="match status" value="1"/>
</dbReference>
<dbReference type="Gene3D" id="3.40.50.1820">
    <property type="entry name" value="alpha/beta hydrolase"/>
    <property type="match status" value="1"/>
</dbReference>
<evidence type="ECO:0000259" key="1">
    <source>
        <dbReference type="Pfam" id="PF09994"/>
    </source>
</evidence>